<dbReference type="EC" id="3.5.1.47" evidence="4"/>
<gene>
    <name evidence="4" type="ORF">HELGO_WM52206</name>
</gene>
<keyword evidence="2" id="KW-0479">Metal-binding</keyword>
<proteinExistence type="predicted"/>
<reference evidence="4" key="1">
    <citation type="submission" date="2020-01" db="EMBL/GenBank/DDBJ databases">
        <authorList>
            <person name="Meier V. D."/>
            <person name="Meier V D."/>
        </authorList>
    </citation>
    <scope>NUCLEOTIDE SEQUENCE</scope>
    <source>
        <strain evidence="4">HLG_WM_MAG_10</strain>
    </source>
</reference>
<evidence type="ECO:0000313" key="4">
    <source>
        <dbReference type="EMBL" id="CAA6827198.1"/>
    </source>
</evidence>
<dbReference type="Pfam" id="PF01546">
    <property type="entry name" value="Peptidase_M20"/>
    <property type="match status" value="1"/>
</dbReference>
<dbReference type="EMBL" id="CACVAQ010000396">
    <property type="protein sequence ID" value="CAA6827198.1"/>
    <property type="molecule type" value="Genomic_DNA"/>
</dbReference>
<feature type="binding site" evidence="2">
    <location>
        <position position="364"/>
    </location>
    <ligand>
        <name>Mn(2+)</name>
        <dbReference type="ChEBI" id="CHEBI:29035"/>
        <label>2</label>
    </ligand>
</feature>
<dbReference type="PANTHER" id="PTHR11014">
    <property type="entry name" value="PEPTIDASE M20 FAMILY MEMBER"/>
    <property type="match status" value="1"/>
</dbReference>
<protein>
    <submittedName>
        <fullName evidence="4">N-acetyl-L,L-diaminopimelate deacetylase (EC)</fullName>
        <ecNumber evidence="4">3.5.1.47</ecNumber>
    </submittedName>
</protein>
<sequence>MLKKKVQQLAKKNSNQLISFRRHLHQHPELSFQEYKTCQFVKEKLESWGIETQIMATTGVIGLIKGKNPNSRTLALRADMDALPIQEINTVAYKSQNDGVMHACGHDVHTTCLLGAAQILQELKEAWEGTIKLIFQPGEEQLPGGASILIKEGVLHNPSPSTILGQHVEPLLEVGKIGVKSGLFMASADEINVTVRGKGGHGARPHQCVDTILMASQLIVQLQQLVSRNADPLMPTVLTFGKIYSEGGATNIIPDEVKILGTLRTFDETWRLEAHRQLIKSAELICQSMNGTCDFKIIKGYPYLKNNEALTAFTRQHMETYLGAENVIDFPSRMGGEDFAFYSQQIPACFYRLGVQNPNGSGLHTPNFDVDERSLEVGAGLMAWLAMQA</sequence>
<dbReference type="InterPro" id="IPR036264">
    <property type="entry name" value="Bact_exopeptidase_dim_dom"/>
</dbReference>
<dbReference type="SUPFAM" id="SSF53187">
    <property type="entry name" value="Zn-dependent exopeptidases"/>
    <property type="match status" value="1"/>
</dbReference>
<dbReference type="SUPFAM" id="SSF55031">
    <property type="entry name" value="Bacterial exopeptidase dimerisation domain"/>
    <property type="match status" value="1"/>
</dbReference>
<dbReference type="InterPro" id="IPR011650">
    <property type="entry name" value="Peptidase_M20_dimer"/>
</dbReference>
<evidence type="ECO:0000256" key="1">
    <source>
        <dbReference type="ARBA" id="ARBA00022801"/>
    </source>
</evidence>
<dbReference type="Gene3D" id="3.30.70.360">
    <property type="match status" value="1"/>
</dbReference>
<feature type="binding site" evidence="2">
    <location>
        <position position="106"/>
    </location>
    <ligand>
        <name>Mn(2+)</name>
        <dbReference type="ChEBI" id="CHEBI:29035"/>
        <label>2</label>
    </ligand>
</feature>
<dbReference type="GO" id="GO:0019877">
    <property type="term" value="P:diaminopimelate biosynthetic process"/>
    <property type="evidence" value="ECO:0007669"/>
    <property type="project" value="UniProtKB-ARBA"/>
</dbReference>
<organism evidence="4">
    <name type="scientific">uncultured Aureispira sp</name>
    <dbReference type="NCBI Taxonomy" id="1331704"/>
    <lineage>
        <taxon>Bacteria</taxon>
        <taxon>Pseudomonadati</taxon>
        <taxon>Bacteroidota</taxon>
        <taxon>Saprospiria</taxon>
        <taxon>Saprospirales</taxon>
        <taxon>Saprospiraceae</taxon>
        <taxon>Aureispira</taxon>
        <taxon>environmental samples</taxon>
    </lineage>
</organism>
<comment type="cofactor">
    <cofactor evidence="2">
        <name>Mn(2+)</name>
        <dbReference type="ChEBI" id="CHEBI:29035"/>
    </cofactor>
    <text evidence="2">The Mn(2+) ion enhances activity.</text>
</comment>
<dbReference type="PANTHER" id="PTHR11014:SF63">
    <property type="entry name" value="METALLOPEPTIDASE, PUTATIVE (AFU_ORTHOLOGUE AFUA_6G09600)-RELATED"/>
    <property type="match status" value="1"/>
</dbReference>
<dbReference type="AlphaFoldDB" id="A0A6S6UFY5"/>
<dbReference type="InterPro" id="IPR017439">
    <property type="entry name" value="Amidohydrolase"/>
</dbReference>
<dbReference type="Pfam" id="PF07687">
    <property type="entry name" value="M20_dimer"/>
    <property type="match status" value="1"/>
</dbReference>
<keyword evidence="1 4" id="KW-0378">Hydrolase</keyword>
<dbReference type="NCBIfam" id="TIGR01891">
    <property type="entry name" value="amidohydrolases"/>
    <property type="match status" value="1"/>
</dbReference>
<feature type="domain" description="Peptidase M20 dimerisation" evidence="3">
    <location>
        <begin position="191"/>
        <end position="280"/>
    </location>
</feature>
<dbReference type="FunFam" id="3.30.70.360:FF:000001">
    <property type="entry name" value="N-acetyldiaminopimelate deacetylase"/>
    <property type="match status" value="1"/>
</dbReference>
<feature type="binding site" evidence="2">
    <location>
        <position position="167"/>
    </location>
    <ligand>
        <name>Mn(2+)</name>
        <dbReference type="ChEBI" id="CHEBI:29035"/>
        <label>2</label>
    </ligand>
</feature>
<dbReference type="InterPro" id="IPR002933">
    <property type="entry name" value="Peptidase_M20"/>
</dbReference>
<feature type="binding site" evidence="2">
    <location>
        <position position="104"/>
    </location>
    <ligand>
        <name>Mn(2+)</name>
        <dbReference type="ChEBI" id="CHEBI:29035"/>
        <label>2</label>
    </ligand>
</feature>
<name>A0A6S6UFY5_9BACT</name>
<dbReference type="Gene3D" id="3.40.630.10">
    <property type="entry name" value="Zn peptidases"/>
    <property type="match status" value="1"/>
</dbReference>
<feature type="binding site" evidence="2">
    <location>
        <position position="140"/>
    </location>
    <ligand>
        <name>Mn(2+)</name>
        <dbReference type="ChEBI" id="CHEBI:29035"/>
        <label>2</label>
    </ligand>
</feature>
<evidence type="ECO:0000256" key="2">
    <source>
        <dbReference type="PIRSR" id="PIRSR005962-1"/>
    </source>
</evidence>
<dbReference type="CDD" id="cd03886">
    <property type="entry name" value="M20_Acy1"/>
    <property type="match status" value="1"/>
</dbReference>
<keyword evidence="2" id="KW-0464">Manganese</keyword>
<dbReference type="PIRSF" id="PIRSF005962">
    <property type="entry name" value="Pept_M20D_amidohydro"/>
    <property type="match status" value="1"/>
</dbReference>
<accession>A0A6S6UFY5</accession>
<evidence type="ECO:0000259" key="3">
    <source>
        <dbReference type="Pfam" id="PF07687"/>
    </source>
</evidence>
<dbReference type="GO" id="GO:0050118">
    <property type="term" value="F:N-acetyldiaminopimelate deacetylase activity"/>
    <property type="evidence" value="ECO:0007669"/>
    <property type="project" value="UniProtKB-EC"/>
</dbReference>
<dbReference type="GO" id="GO:0046872">
    <property type="term" value="F:metal ion binding"/>
    <property type="evidence" value="ECO:0007669"/>
    <property type="project" value="UniProtKB-KW"/>
</dbReference>